<feature type="domain" description="DNA mimic protein DMP19 C-terminal" evidence="1">
    <location>
        <begin position="50"/>
        <end position="157"/>
    </location>
</feature>
<dbReference type="Proteomes" id="UP000004982">
    <property type="component" value="Unassembled WGS sequence"/>
</dbReference>
<organism evidence="2 3">
    <name type="scientific">Neisseria macacae ATCC 33926</name>
    <dbReference type="NCBI Taxonomy" id="997348"/>
    <lineage>
        <taxon>Bacteria</taxon>
        <taxon>Pseudomonadati</taxon>
        <taxon>Pseudomonadota</taxon>
        <taxon>Betaproteobacteria</taxon>
        <taxon>Neisseriales</taxon>
        <taxon>Neisseriaceae</taxon>
        <taxon>Neisseria</taxon>
    </lineage>
</organism>
<comment type="caution">
    <text evidence="2">The sequence shown here is derived from an EMBL/GenBank/DDBJ whole genome shotgun (WGS) entry which is preliminary data.</text>
</comment>
<reference evidence="2 3" key="1">
    <citation type="submission" date="2011-05" db="EMBL/GenBank/DDBJ databases">
        <authorList>
            <person name="Muzny D."/>
            <person name="Qin X."/>
            <person name="Deng J."/>
            <person name="Jiang H."/>
            <person name="Liu Y."/>
            <person name="Qu J."/>
            <person name="Song X.-Z."/>
            <person name="Zhang L."/>
            <person name="Thornton R."/>
            <person name="Coyle M."/>
            <person name="Francisco L."/>
            <person name="Jackson L."/>
            <person name="Javaid M."/>
            <person name="Korchina V."/>
            <person name="Kovar C."/>
            <person name="Mata R."/>
            <person name="Mathew T."/>
            <person name="Ngo R."/>
            <person name="Nguyen L."/>
            <person name="Nguyen N."/>
            <person name="Okwuonu G."/>
            <person name="Ongeri F."/>
            <person name="Pham C."/>
            <person name="Simmons D."/>
            <person name="Wilczek-Boney K."/>
            <person name="Hale W."/>
            <person name="Jakkamsetti A."/>
            <person name="Pham P."/>
            <person name="Ruth R."/>
            <person name="San Lucas F."/>
            <person name="Warren J."/>
            <person name="Zhang J."/>
            <person name="Zhao Z."/>
            <person name="Zhou C."/>
            <person name="Zhu D."/>
            <person name="Lee S."/>
            <person name="Bess C."/>
            <person name="Blankenburg K."/>
            <person name="Forbes L."/>
            <person name="Fu Q."/>
            <person name="Gubbala S."/>
            <person name="Hirani K."/>
            <person name="Jayaseelan J.C."/>
            <person name="Lara F."/>
            <person name="Munidasa M."/>
            <person name="Palculict T."/>
            <person name="Patil S."/>
            <person name="Pu L.-L."/>
            <person name="Saada N."/>
            <person name="Tang L."/>
            <person name="Weissenberger G."/>
            <person name="Zhu Y."/>
            <person name="Hemphill L."/>
            <person name="Shang Y."/>
            <person name="Youmans B."/>
            <person name="Ayvaz T."/>
            <person name="Ross M."/>
            <person name="Santibanez J."/>
            <person name="Aqrawi P."/>
            <person name="Gross S."/>
            <person name="Joshi V."/>
            <person name="Fowler G."/>
            <person name="Nazareth L."/>
            <person name="Reid J."/>
            <person name="Worley K."/>
            <person name="Petrosino J."/>
            <person name="Highlander S."/>
            <person name="Gibbs R."/>
        </authorList>
    </citation>
    <scope>NUCLEOTIDE SEQUENCE [LARGE SCALE GENOMIC DNA]</scope>
    <source>
        <strain evidence="2 3">ATCC 33926</strain>
    </source>
</reference>
<dbReference type="InterPro" id="IPR025402">
    <property type="entry name" value="DMP19_C"/>
</dbReference>
<evidence type="ECO:0000259" key="1">
    <source>
        <dbReference type="Pfam" id="PF14300"/>
    </source>
</evidence>
<feature type="non-terminal residue" evidence="2">
    <location>
        <position position="1"/>
    </location>
</feature>
<protein>
    <recommendedName>
        <fullName evidence="1">DNA mimic protein DMP19 C-terminal domain-containing protein</fullName>
    </recommendedName>
</protein>
<proteinExistence type="predicted"/>
<dbReference type="Pfam" id="PF14300">
    <property type="entry name" value="DMP19"/>
    <property type="match status" value="1"/>
</dbReference>
<evidence type="ECO:0000313" key="2">
    <source>
        <dbReference type="EMBL" id="EGQ76916.1"/>
    </source>
</evidence>
<dbReference type="Gene3D" id="1.20.1420.60">
    <property type="match status" value="1"/>
</dbReference>
<sequence length="167" mass="19872">WKQGFRRPFVIRLYLLGKMMNEQDQVEIFESLLQQTVDRLFDKYDGNFDRLDKQEQELVYIWRAEADIYNGGMLQFLCNWGFSAAETTCDILEKMKANRSAALIRQALETVTSEVQRVQKEGKVLKETWDIPKYLSLESENLLEDLDEQYWEDPDNLCQKGWQHYLS</sequence>
<dbReference type="AlphaFoldDB" id="A0AA36XKG6"/>
<dbReference type="EMBL" id="AFQE01000070">
    <property type="protein sequence ID" value="EGQ76916.1"/>
    <property type="molecule type" value="Genomic_DNA"/>
</dbReference>
<evidence type="ECO:0000313" key="3">
    <source>
        <dbReference type="Proteomes" id="UP000004982"/>
    </source>
</evidence>
<gene>
    <name evidence="2" type="ORF">HMPREF9418_1485</name>
</gene>
<name>A0AA36XKG6_9NEIS</name>
<accession>A0AA36XKG6</accession>